<keyword evidence="3" id="KW-1185">Reference proteome</keyword>
<name>A0A9P5Q3V6_9AGAR</name>
<dbReference type="AlphaFoldDB" id="A0A9P5Q3V6"/>
<accession>A0A9P5Q3V6</accession>
<proteinExistence type="predicted"/>
<keyword evidence="1" id="KW-0732">Signal</keyword>
<evidence type="ECO:0000256" key="1">
    <source>
        <dbReference type="SAM" id="SignalP"/>
    </source>
</evidence>
<feature type="chain" id="PRO_5040400955" evidence="1">
    <location>
        <begin position="19"/>
        <end position="114"/>
    </location>
</feature>
<evidence type="ECO:0000313" key="3">
    <source>
        <dbReference type="Proteomes" id="UP000772434"/>
    </source>
</evidence>
<evidence type="ECO:0000313" key="2">
    <source>
        <dbReference type="EMBL" id="KAF9073700.1"/>
    </source>
</evidence>
<dbReference type="EMBL" id="JADNRY010000016">
    <property type="protein sequence ID" value="KAF9073700.1"/>
    <property type="molecule type" value="Genomic_DNA"/>
</dbReference>
<reference evidence="2" key="1">
    <citation type="submission" date="2020-11" db="EMBL/GenBank/DDBJ databases">
        <authorList>
            <consortium name="DOE Joint Genome Institute"/>
            <person name="Ahrendt S."/>
            <person name="Riley R."/>
            <person name="Andreopoulos W."/>
            <person name="Labutti K."/>
            <person name="Pangilinan J."/>
            <person name="Ruiz-Duenas F.J."/>
            <person name="Barrasa J.M."/>
            <person name="Sanchez-Garcia M."/>
            <person name="Camarero S."/>
            <person name="Miyauchi S."/>
            <person name="Serrano A."/>
            <person name="Linde D."/>
            <person name="Babiker R."/>
            <person name="Drula E."/>
            <person name="Ayuso-Fernandez I."/>
            <person name="Pacheco R."/>
            <person name="Padilla G."/>
            <person name="Ferreira P."/>
            <person name="Barriuso J."/>
            <person name="Kellner H."/>
            <person name="Castanera R."/>
            <person name="Alfaro M."/>
            <person name="Ramirez L."/>
            <person name="Pisabarro A.G."/>
            <person name="Kuo A."/>
            <person name="Tritt A."/>
            <person name="Lipzen A."/>
            <person name="He G."/>
            <person name="Yan M."/>
            <person name="Ng V."/>
            <person name="Cullen D."/>
            <person name="Martin F."/>
            <person name="Rosso M.-N."/>
            <person name="Henrissat B."/>
            <person name="Hibbett D."/>
            <person name="Martinez A.T."/>
            <person name="Grigoriev I.V."/>
        </authorList>
    </citation>
    <scope>NUCLEOTIDE SEQUENCE</scope>
    <source>
        <strain evidence="2">AH 40177</strain>
    </source>
</reference>
<gene>
    <name evidence="2" type="ORF">BDP27DRAFT_1399965</name>
</gene>
<organism evidence="2 3">
    <name type="scientific">Rhodocollybia butyracea</name>
    <dbReference type="NCBI Taxonomy" id="206335"/>
    <lineage>
        <taxon>Eukaryota</taxon>
        <taxon>Fungi</taxon>
        <taxon>Dikarya</taxon>
        <taxon>Basidiomycota</taxon>
        <taxon>Agaricomycotina</taxon>
        <taxon>Agaricomycetes</taxon>
        <taxon>Agaricomycetidae</taxon>
        <taxon>Agaricales</taxon>
        <taxon>Marasmiineae</taxon>
        <taxon>Omphalotaceae</taxon>
        <taxon>Rhodocollybia</taxon>
    </lineage>
</organism>
<protein>
    <submittedName>
        <fullName evidence="2">Uncharacterized protein</fullName>
    </submittedName>
</protein>
<feature type="signal peptide" evidence="1">
    <location>
        <begin position="1"/>
        <end position="18"/>
    </location>
</feature>
<sequence>MHFTLAFVTAALVTLTVAVPAFPLLDLQSTPALIKSPQCAAPTVSFCQVVLLPVKVARITTLPHPAHPRARSSAARTLLSVSQLHVLLPALHTRKRIVLQFCHYGRSEIARPLW</sequence>
<dbReference type="Proteomes" id="UP000772434">
    <property type="component" value="Unassembled WGS sequence"/>
</dbReference>
<comment type="caution">
    <text evidence="2">The sequence shown here is derived from an EMBL/GenBank/DDBJ whole genome shotgun (WGS) entry which is preliminary data.</text>
</comment>
<feature type="non-terminal residue" evidence="2">
    <location>
        <position position="114"/>
    </location>
</feature>